<evidence type="ECO:0000256" key="4">
    <source>
        <dbReference type="ARBA" id="ARBA00022692"/>
    </source>
</evidence>
<feature type="transmembrane region" description="Helical" evidence="8">
    <location>
        <begin position="49"/>
        <end position="69"/>
    </location>
</feature>
<reference evidence="11" key="2">
    <citation type="submission" date="2016-04" db="EMBL/GenBank/DDBJ databases">
        <title>First Complete Genome Sequence of a Subdivision 6 Acidobacterium.</title>
        <authorList>
            <person name="Huang S."/>
            <person name="Vieira S."/>
            <person name="Bunk B."/>
            <person name="Riedel T."/>
            <person name="Sproeer C."/>
            <person name="Overmann J."/>
        </authorList>
    </citation>
    <scope>NUCLEOTIDE SEQUENCE [LARGE SCALE GENOMIC DNA]</scope>
    <source>
        <strain evidence="11">DSM 100886 HEG_-6_39</strain>
    </source>
</reference>
<feature type="region of interest" description="Disordered" evidence="7">
    <location>
        <begin position="528"/>
        <end position="562"/>
    </location>
</feature>
<dbReference type="CDD" id="cd06173">
    <property type="entry name" value="MFS_MefA_like"/>
    <property type="match status" value="1"/>
</dbReference>
<gene>
    <name evidence="10" type="ORF">LuPra_02072</name>
</gene>
<evidence type="ECO:0000313" key="11">
    <source>
        <dbReference type="Proteomes" id="UP000076079"/>
    </source>
</evidence>
<dbReference type="GO" id="GO:0005886">
    <property type="term" value="C:plasma membrane"/>
    <property type="evidence" value="ECO:0007669"/>
    <property type="project" value="UniProtKB-SubCell"/>
</dbReference>
<evidence type="ECO:0000256" key="1">
    <source>
        <dbReference type="ARBA" id="ARBA00004651"/>
    </source>
</evidence>
<dbReference type="InterPro" id="IPR036259">
    <property type="entry name" value="MFS_trans_sf"/>
</dbReference>
<dbReference type="Proteomes" id="UP000076079">
    <property type="component" value="Chromosome"/>
</dbReference>
<keyword evidence="5 8" id="KW-1133">Transmembrane helix</keyword>
<feature type="transmembrane region" description="Helical" evidence="8">
    <location>
        <begin position="347"/>
        <end position="364"/>
    </location>
</feature>
<keyword evidence="6 8" id="KW-0472">Membrane</keyword>
<dbReference type="PROSITE" id="PS50850">
    <property type="entry name" value="MFS"/>
    <property type="match status" value="1"/>
</dbReference>
<comment type="subcellular location">
    <subcellularLocation>
        <location evidence="1">Cell membrane</location>
        <topology evidence="1">Multi-pass membrane protein</topology>
    </subcellularLocation>
</comment>
<feature type="transmembrane region" description="Helical" evidence="8">
    <location>
        <begin position="170"/>
        <end position="189"/>
    </location>
</feature>
<evidence type="ECO:0000256" key="3">
    <source>
        <dbReference type="ARBA" id="ARBA00022475"/>
    </source>
</evidence>
<feature type="transmembrane region" description="Helical" evidence="8">
    <location>
        <begin position="253"/>
        <end position="274"/>
    </location>
</feature>
<dbReference type="InterPro" id="IPR020846">
    <property type="entry name" value="MFS_dom"/>
</dbReference>
<dbReference type="KEGG" id="abac:LuPra_02072"/>
<organism evidence="10 11">
    <name type="scientific">Luteitalea pratensis</name>
    <dbReference type="NCBI Taxonomy" id="1855912"/>
    <lineage>
        <taxon>Bacteria</taxon>
        <taxon>Pseudomonadati</taxon>
        <taxon>Acidobacteriota</taxon>
        <taxon>Vicinamibacteria</taxon>
        <taxon>Vicinamibacterales</taxon>
        <taxon>Vicinamibacteraceae</taxon>
        <taxon>Luteitalea</taxon>
    </lineage>
</organism>
<evidence type="ECO:0000313" key="10">
    <source>
        <dbReference type="EMBL" id="AMY08866.1"/>
    </source>
</evidence>
<feature type="transmembrane region" description="Helical" evidence="8">
    <location>
        <begin position="286"/>
        <end position="305"/>
    </location>
</feature>
<dbReference type="RefSeq" id="WP_234800817.1">
    <property type="nucleotide sequence ID" value="NZ_CP015136.1"/>
</dbReference>
<dbReference type="PANTHER" id="PTHR23513">
    <property type="entry name" value="INTEGRAL MEMBRANE EFFLUX PROTEIN-RELATED"/>
    <property type="match status" value="1"/>
</dbReference>
<dbReference type="SUPFAM" id="SSF103473">
    <property type="entry name" value="MFS general substrate transporter"/>
    <property type="match status" value="1"/>
</dbReference>
<sequence length="562" mass="59436">MSTFAPFRHRTFFAIWVANLVSNFGSLIQGVGASWLMTSLAPSADMVSLVQASTSLPIMLLSLAAGALADIRDRRRVMLAAQGWMLAVSAVLAALAHLDALTPWVLLAFTFMIGCGAALNGPAWQSSVGEQVPREDLPGAIALNSLGFNLARASGPAIGGLVVASFGADAAFLVNAISYVGLIVVLLQWQRPAQEFDIAPESLLPAMGAGLRYASLSSRINRVLVRAAVFGLLAAAIWALLPLVARDALAGGPLVYGLLLGAFGSGAVLGALTSARLRHSLSNERIVGVSSIVFGIGSVCTGLSTSLPLTILALVAAGACWVLALSTFNILVQLASPRWVVGRTMSVYQMATFGGLAFGSWTWGHVADGFGLRAAVTTAGGLMVMSAALGAWLHLPDQEALDVEPSGAWRDPRVALALPPDAGPVVTVLEYIVPASRHTPFLQAMDGLRRVRRRDGARAWSLLQDVAEPDRWIERFESPTWIDHLRQHQRVTNADREVEARVEALIADGTRPAVRHMLEHEVGMSARPWASPEAARTGATDPNVPSGIALAEPAGRQTTAER</sequence>
<dbReference type="GO" id="GO:0022857">
    <property type="term" value="F:transmembrane transporter activity"/>
    <property type="evidence" value="ECO:0007669"/>
    <property type="project" value="InterPro"/>
</dbReference>
<reference evidence="10 11" key="1">
    <citation type="journal article" date="2016" name="Genome Announc.">
        <title>First Complete Genome Sequence of a Subdivision 6 Acidobacterium Strain.</title>
        <authorList>
            <person name="Huang S."/>
            <person name="Vieira S."/>
            <person name="Bunk B."/>
            <person name="Riedel T."/>
            <person name="Sproer C."/>
            <person name="Overmann J."/>
        </authorList>
    </citation>
    <scope>NUCLEOTIDE SEQUENCE [LARGE SCALE GENOMIC DNA]</scope>
    <source>
        <strain evidence="11">DSM 100886 HEG_-6_39</strain>
    </source>
</reference>
<proteinExistence type="predicted"/>
<keyword evidence="11" id="KW-1185">Reference proteome</keyword>
<feature type="transmembrane region" description="Helical" evidence="8">
    <location>
        <begin position="12"/>
        <end position="37"/>
    </location>
</feature>
<evidence type="ECO:0000256" key="8">
    <source>
        <dbReference type="SAM" id="Phobius"/>
    </source>
</evidence>
<keyword evidence="4 8" id="KW-0812">Transmembrane</keyword>
<evidence type="ECO:0000256" key="6">
    <source>
        <dbReference type="ARBA" id="ARBA00023136"/>
    </source>
</evidence>
<dbReference type="PANTHER" id="PTHR23513:SF11">
    <property type="entry name" value="STAPHYLOFERRIN A TRANSPORTER"/>
    <property type="match status" value="1"/>
</dbReference>
<feature type="transmembrane region" description="Helical" evidence="8">
    <location>
        <begin position="76"/>
        <end position="95"/>
    </location>
</feature>
<dbReference type="Pfam" id="PF05977">
    <property type="entry name" value="MFS_3"/>
    <property type="match status" value="1"/>
</dbReference>
<evidence type="ECO:0000259" key="9">
    <source>
        <dbReference type="PROSITE" id="PS50850"/>
    </source>
</evidence>
<evidence type="ECO:0000256" key="5">
    <source>
        <dbReference type="ARBA" id="ARBA00022989"/>
    </source>
</evidence>
<accession>A0A143PKB0</accession>
<evidence type="ECO:0000256" key="7">
    <source>
        <dbReference type="SAM" id="MobiDB-lite"/>
    </source>
</evidence>
<protein>
    <submittedName>
        <fullName evidence="10">Enterobactin exporter EntS</fullName>
    </submittedName>
</protein>
<dbReference type="Gene3D" id="1.20.1250.20">
    <property type="entry name" value="MFS general substrate transporter like domains"/>
    <property type="match status" value="1"/>
</dbReference>
<feature type="transmembrane region" description="Helical" evidence="8">
    <location>
        <begin position="311"/>
        <end position="335"/>
    </location>
</feature>
<keyword evidence="2" id="KW-0813">Transport</keyword>
<feature type="transmembrane region" description="Helical" evidence="8">
    <location>
        <begin position="370"/>
        <end position="393"/>
    </location>
</feature>
<dbReference type="PATRIC" id="fig|1813736.3.peg.2175"/>
<feature type="transmembrane region" description="Helical" evidence="8">
    <location>
        <begin position="223"/>
        <end position="241"/>
    </location>
</feature>
<evidence type="ECO:0000256" key="2">
    <source>
        <dbReference type="ARBA" id="ARBA00022448"/>
    </source>
</evidence>
<keyword evidence="3" id="KW-1003">Cell membrane</keyword>
<dbReference type="EMBL" id="CP015136">
    <property type="protein sequence ID" value="AMY08866.1"/>
    <property type="molecule type" value="Genomic_DNA"/>
</dbReference>
<dbReference type="AlphaFoldDB" id="A0A143PKB0"/>
<dbReference type="InterPro" id="IPR010290">
    <property type="entry name" value="TM_effector"/>
</dbReference>
<name>A0A143PKB0_LUTPR</name>
<feature type="domain" description="Major facilitator superfamily (MFS) profile" evidence="9">
    <location>
        <begin position="11"/>
        <end position="399"/>
    </location>
</feature>